<proteinExistence type="predicted"/>
<name>A0A1G2FYY8_9BACT</name>
<gene>
    <name evidence="1" type="ORF">A2W41_02455</name>
</gene>
<dbReference type="Proteomes" id="UP000176700">
    <property type="component" value="Unassembled WGS sequence"/>
</dbReference>
<reference evidence="1 2" key="1">
    <citation type="journal article" date="2016" name="Nat. Commun.">
        <title>Thousands of microbial genomes shed light on interconnected biogeochemical processes in an aquifer system.</title>
        <authorList>
            <person name="Anantharaman K."/>
            <person name="Brown C.T."/>
            <person name="Hug L.A."/>
            <person name="Sharon I."/>
            <person name="Castelle C.J."/>
            <person name="Probst A.J."/>
            <person name="Thomas B.C."/>
            <person name="Singh A."/>
            <person name="Wilkins M.J."/>
            <person name="Karaoz U."/>
            <person name="Brodie E.L."/>
            <person name="Williams K.H."/>
            <person name="Hubbard S.S."/>
            <person name="Banfield J.F."/>
        </authorList>
    </citation>
    <scope>NUCLEOTIDE SEQUENCE [LARGE SCALE GENOMIC DNA]</scope>
</reference>
<dbReference type="SUPFAM" id="SSF55729">
    <property type="entry name" value="Acyl-CoA N-acyltransferases (Nat)"/>
    <property type="match status" value="1"/>
</dbReference>
<evidence type="ECO:0000313" key="1">
    <source>
        <dbReference type="EMBL" id="OGZ42952.1"/>
    </source>
</evidence>
<dbReference type="InterPro" id="IPR016181">
    <property type="entry name" value="Acyl_CoA_acyltransferase"/>
</dbReference>
<dbReference type="AlphaFoldDB" id="A0A1G2FYY8"/>
<accession>A0A1G2FYY8</accession>
<evidence type="ECO:0008006" key="3">
    <source>
        <dbReference type="Google" id="ProtNLM"/>
    </source>
</evidence>
<sequence>MWKLVFYTKILLLKIWLSFKGYELFVRDYNSTPSEVFIFRKKIYQVENYFGDNIKIEDVWKDKYDEKSFHVYVKNKNSVIGASRLTYIAPLPITDVFNVHSLNNSVGEFSRLVIETDLRGNRRLILIALTYGMLKASRKIGIRQWVAFMPLKFKNSLERLGVKFSEISQQALTNYHIQNRSILSGYFKNDIRPYIIKTKSLKRGFAGIFK</sequence>
<dbReference type="Pfam" id="PF00765">
    <property type="entry name" value="Autoind_synth"/>
    <property type="match status" value="1"/>
</dbReference>
<protein>
    <recommendedName>
        <fullName evidence="3">N-acetyltransferase domain-containing protein</fullName>
    </recommendedName>
</protein>
<dbReference type="EMBL" id="MHNI01000012">
    <property type="protein sequence ID" value="OGZ42952.1"/>
    <property type="molecule type" value="Genomic_DNA"/>
</dbReference>
<comment type="caution">
    <text evidence="1">The sequence shown here is derived from an EMBL/GenBank/DDBJ whole genome shotgun (WGS) entry which is preliminary data.</text>
</comment>
<organism evidence="1 2">
    <name type="scientific">Candidatus Ryanbacteria bacterium RIFCSPHIGHO2_01_45_13</name>
    <dbReference type="NCBI Taxonomy" id="1802112"/>
    <lineage>
        <taxon>Bacteria</taxon>
        <taxon>Candidatus Ryaniibacteriota</taxon>
    </lineage>
</organism>
<evidence type="ECO:0000313" key="2">
    <source>
        <dbReference type="Proteomes" id="UP000176700"/>
    </source>
</evidence>
<dbReference type="Gene3D" id="3.40.630.30">
    <property type="match status" value="1"/>
</dbReference>
<dbReference type="InterPro" id="IPR001690">
    <property type="entry name" value="Autoind_synthase"/>
</dbReference>